<dbReference type="GO" id="GO:0004252">
    <property type="term" value="F:serine-type endopeptidase activity"/>
    <property type="evidence" value="ECO:0007669"/>
    <property type="project" value="TreeGrafter"/>
</dbReference>
<dbReference type="PANTHER" id="PTHR42776:SF28">
    <property type="entry name" value="GLUTAMYL ENDOPEPTIDASE, CHLOROPLASTIC-RELATED"/>
    <property type="match status" value="1"/>
</dbReference>
<sequence length="855" mass="96232">MDPHKMGSATVSYPPWHYWLPNTISNQKQEVAQLEDFCFEELKTMETASAGTENAQGGGRYQLPPSELREIVDAPSLPVLSFSPRRDKILFLKRSTLPPLAELARPEDKLAGIRIDRSCNTKSRIPFYTGLGIHLILPDDSLGPEKPVHGLPDGAKINFVTSSPDGKHLALSVRLDHDGKLRVWVADVETEKAKPLFESPDMCLNAVFGSFVWVNSSVLLVYTIPLSRGDPPKKSLVPLGPKIQSNEQQNVIQNRYTEGLLKDEYDEYLFEHYTTTKLVLATLDGTVKEFGPPAIYTAVEPSPDQKYVLIASIHRPYYFTVSYTKFPQKVQVWTADGKFVRQLCDLPLVENIPIAYNSVREGMRLISWRADKPSTLYWVETQDGGDAKVEVCPRDIIYTQPAETVEGEEPEILHKLDLRFRGVSWCDDSLALVQETWFKTTQTRTWLISPGSKDTAPLILFDPSSEDVYSDPGLPMMRKSSTGTRVIAKIKKENDQGTYILLNGRGATPEGDVPFLDLFNINTGSKERIWESDKEKYYETAVSLILDQSVGDVNLNQLKLLTSKGSKTEITQYWIQSWPHKKCRQITDFPHPYPLLATLQKELIKYQRKDGVQLTAKLYLPTGYDPSKDGPLPCLFWAYPGEFRSKDAAGQKLDRVVIVKSLSCRFAVLAEPSIPIIGEGDEEPNDRFVKQLVSSAEAAVEEVVRRGVMKLTFSGAALVVQVAHPSKIAVGGLSYGGFMTANLLAHAPPSLLLWNCSFWKLQDDTYTFWFPEMSPFMSANKIEKPILLINGECDDKLGLFPLQSERLFDALKGHGVSCRLVILPFENHVYAVRDSIMHVIWETDRWLQKYCVSNT</sequence>
<dbReference type="GO" id="GO:0006508">
    <property type="term" value="P:proteolysis"/>
    <property type="evidence" value="ECO:0007669"/>
    <property type="project" value="InterPro"/>
</dbReference>
<dbReference type="EMBL" id="JBCGBO010000003">
    <property type="protein sequence ID" value="KAK9213866.1"/>
    <property type="molecule type" value="Genomic_DNA"/>
</dbReference>
<dbReference type="InterPro" id="IPR001375">
    <property type="entry name" value="Peptidase_S9_cat"/>
</dbReference>
<keyword evidence="4" id="KW-1185">Reference proteome</keyword>
<dbReference type="SUPFAM" id="SSF53474">
    <property type="entry name" value="alpha/beta-Hydrolases"/>
    <property type="match status" value="1"/>
</dbReference>
<organism evidence="3 4">
    <name type="scientific">Citrus x changshan-huyou</name>
    <dbReference type="NCBI Taxonomy" id="2935761"/>
    <lineage>
        <taxon>Eukaryota</taxon>
        <taxon>Viridiplantae</taxon>
        <taxon>Streptophyta</taxon>
        <taxon>Embryophyta</taxon>
        <taxon>Tracheophyta</taxon>
        <taxon>Spermatophyta</taxon>
        <taxon>Magnoliopsida</taxon>
        <taxon>eudicotyledons</taxon>
        <taxon>Gunneridae</taxon>
        <taxon>Pentapetalae</taxon>
        <taxon>rosids</taxon>
        <taxon>malvids</taxon>
        <taxon>Sapindales</taxon>
        <taxon>Rutaceae</taxon>
        <taxon>Aurantioideae</taxon>
        <taxon>Citrus</taxon>
    </lineage>
</organism>
<dbReference type="SUPFAM" id="SSF82171">
    <property type="entry name" value="DPP6 N-terminal domain-like"/>
    <property type="match status" value="1"/>
</dbReference>
<accession>A0AAP0MI40</accession>
<gene>
    <name evidence="3" type="ORF">WN944_005851</name>
</gene>
<reference evidence="3 4" key="1">
    <citation type="submission" date="2024-05" db="EMBL/GenBank/DDBJ databases">
        <title>Haplotype-resolved chromosome-level genome assembly of Huyou (Citrus changshanensis).</title>
        <authorList>
            <person name="Miao C."/>
            <person name="Chen W."/>
            <person name="Wu Y."/>
            <person name="Wang L."/>
            <person name="Zhao S."/>
            <person name="Grierson D."/>
            <person name="Xu C."/>
            <person name="Chen K."/>
        </authorList>
    </citation>
    <scope>NUCLEOTIDE SEQUENCE [LARGE SCALE GENOMIC DNA]</scope>
    <source>
        <strain evidence="3">01-14</strain>
        <tissue evidence="3">Leaf</tissue>
    </source>
</reference>
<dbReference type="Gene3D" id="3.40.50.1820">
    <property type="entry name" value="alpha/beta hydrolase"/>
    <property type="match status" value="1"/>
</dbReference>
<dbReference type="AlphaFoldDB" id="A0AAP0MI40"/>
<evidence type="ECO:0000313" key="3">
    <source>
        <dbReference type="EMBL" id="KAK9213866.1"/>
    </source>
</evidence>
<dbReference type="PANTHER" id="PTHR42776">
    <property type="entry name" value="SERINE PEPTIDASE S9 FAMILY MEMBER"/>
    <property type="match status" value="1"/>
</dbReference>
<protein>
    <recommendedName>
        <fullName evidence="2">Peptidase S9 prolyl oligopeptidase catalytic domain-containing protein</fullName>
    </recommendedName>
</protein>
<comment type="caution">
    <text evidence="3">The sequence shown here is derived from an EMBL/GenBank/DDBJ whole genome shotgun (WGS) entry which is preliminary data.</text>
</comment>
<name>A0AAP0MI40_9ROSI</name>
<evidence type="ECO:0000256" key="1">
    <source>
        <dbReference type="ARBA" id="ARBA00022801"/>
    </source>
</evidence>
<proteinExistence type="predicted"/>
<dbReference type="Proteomes" id="UP001428341">
    <property type="component" value="Unassembled WGS sequence"/>
</dbReference>
<evidence type="ECO:0000313" key="4">
    <source>
        <dbReference type="Proteomes" id="UP001428341"/>
    </source>
</evidence>
<dbReference type="Pfam" id="PF00326">
    <property type="entry name" value="Peptidase_S9"/>
    <property type="match status" value="1"/>
</dbReference>
<evidence type="ECO:0000259" key="2">
    <source>
        <dbReference type="Pfam" id="PF00326"/>
    </source>
</evidence>
<keyword evidence="1" id="KW-0378">Hydrolase</keyword>
<feature type="domain" description="Peptidase S9 prolyl oligopeptidase catalytic" evidence="2">
    <location>
        <begin position="770"/>
        <end position="850"/>
    </location>
</feature>
<dbReference type="InterPro" id="IPR029058">
    <property type="entry name" value="AB_hydrolase_fold"/>
</dbReference>